<evidence type="ECO:0000313" key="1">
    <source>
        <dbReference type="EMBL" id="ABC61215.1"/>
    </source>
</evidence>
<evidence type="ECO:0000313" key="2">
    <source>
        <dbReference type="Proteomes" id="UP000202317"/>
    </source>
</evidence>
<sequence>MTNSTEEIDSIILYLDNNCVKSTDDYKLEKTGIAAYKLIIKNCKSLKDIYVNSNEYIVIINNIVKDEGVVGLLVVFNNDIKFCKDQVIFEIGSNKTSVFDKYYVESRKK</sequence>
<accession>Q1A4L5</accession>
<gene>
    <name evidence="1" type="primary">tlp20</name>
</gene>
<keyword evidence="2" id="KW-1185">Reference proteome</keyword>
<organism evidence="1 2">
    <name type="scientific">Choristoneura occidentalis granulovirus</name>
    <dbReference type="NCBI Taxonomy" id="364745"/>
    <lineage>
        <taxon>Viruses</taxon>
        <taxon>Viruses incertae sedis</taxon>
        <taxon>Naldaviricetes</taxon>
        <taxon>Lefavirales</taxon>
        <taxon>Baculoviridae</taxon>
        <taxon>Betabaculovirus</taxon>
        <taxon>Betabaculovirus chofumiferanae</taxon>
    </lineage>
</organism>
<dbReference type="EMBL" id="DQ333351">
    <property type="protein sequence ID" value="ABC61215.1"/>
    <property type="molecule type" value="Genomic_DNA"/>
</dbReference>
<reference evidence="1 2" key="1">
    <citation type="journal article" date="2006" name="J. Gen. Virol.">
        <title>Sequence analysis of the Choristoneura occidentalis granulovirus genome.</title>
        <authorList>
            <person name="Escasa S.R."/>
            <person name="Lauzon H.A.M."/>
            <person name="Mathur A.C."/>
            <person name="Krell P.J."/>
            <person name="Arif B.M."/>
        </authorList>
    </citation>
    <scope>NUCLEOTIDE SEQUENCE [LARGE SCALE GENOMIC DNA]</scope>
</reference>
<dbReference type="SUPFAM" id="SSF51289">
    <property type="entry name" value="Tlp20, baculovirus telokin-like protein"/>
    <property type="match status" value="1"/>
</dbReference>
<dbReference type="KEGG" id="vg:4155951"/>
<dbReference type="InterPro" id="IPR009092">
    <property type="entry name" value="Telokin-like_Tlp20_baculovir"/>
</dbReference>
<name>Q1A4L5_9BBAC</name>
<dbReference type="Proteomes" id="UP000202317">
    <property type="component" value="Segment"/>
</dbReference>
<dbReference type="OrthoDB" id="28580at10239"/>
<dbReference type="GeneID" id="4155951"/>
<protein>
    <submittedName>
        <fullName evidence="1">TLP20</fullName>
    </submittedName>
</protein>
<proteinExistence type="predicted"/>
<dbReference type="InterPro" id="IPR036731">
    <property type="entry name" value="Tlp20_sf"/>
</dbReference>
<dbReference type="Pfam" id="PF06088">
    <property type="entry name" value="TLP-20"/>
    <property type="match status" value="1"/>
</dbReference>
<dbReference type="RefSeq" id="YP_654502.1">
    <property type="nucleotide sequence ID" value="NC_008168.1"/>
</dbReference>
<dbReference type="Gene3D" id="2.70.40.20">
    <property type="entry name" value="Baculovirus telokin-like protein 20"/>
    <property type="match status" value="1"/>
</dbReference>